<evidence type="ECO:0000313" key="7">
    <source>
        <dbReference type="EMBL" id="CEG12504.1"/>
    </source>
</evidence>
<dbReference type="PANTHER" id="PTHR11101">
    <property type="entry name" value="PHOSPHATE TRANSPORTER"/>
    <property type="match status" value="1"/>
</dbReference>
<dbReference type="GO" id="GO:0035435">
    <property type="term" value="P:phosphate ion transmembrane transport"/>
    <property type="evidence" value="ECO:0007669"/>
    <property type="project" value="TreeGrafter"/>
</dbReference>
<organism evidence="7">
    <name type="scientific">groundwater metagenome</name>
    <dbReference type="NCBI Taxonomy" id="717931"/>
    <lineage>
        <taxon>unclassified sequences</taxon>
        <taxon>metagenomes</taxon>
        <taxon>ecological metagenomes</taxon>
    </lineage>
</organism>
<protein>
    <submittedName>
        <fullName evidence="7">Putative low-affinity inorganic phosphate permease</fullName>
    </submittedName>
</protein>
<evidence type="ECO:0000256" key="6">
    <source>
        <dbReference type="SAM" id="Phobius"/>
    </source>
</evidence>
<evidence type="ECO:0000256" key="4">
    <source>
        <dbReference type="ARBA" id="ARBA00022989"/>
    </source>
</evidence>
<accession>A0A098EAF4</accession>
<gene>
    <name evidence="7" type="ORF">MSIBF_A2380010</name>
</gene>
<dbReference type="PANTHER" id="PTHR11101:SF80">
    <property type="entry name" value="PHOSPHATE TRANSPORTER"/>
    <property type="match status" value="1"/>
</dbReference>
<evidence type="ECO:0000256" key="5">
    <source>
        <dbReference type="ARBA" id="ARBA00023136"/>
    </source>
</evidence>
<keyword evidence="5 6" id="KW-0472">Membrane</keyword>
<keyword evidence="4 6" id="KW-1133">Transmembrane helix</keyword>
<proteinExistence type="predicted"/>
<evidence type="ECO:0000256" key="1">
    <source>
        <dbReference type="ARBA" id="ARBA00004141"/>
    </source>
</evidence>
<dbReference type="GO" id="GO:0016020">
    <property type="term" value="C:membrane"/>
    <property type="evidence" value="ECO:0007669"/>
    <property type="project" value="UniProtKB-SubCell"/>
</dbReference>
<keyword evidence="3 6" id="KW-0812">Transmembrane</keyword>
<reference evidence="7" key="1">
    <citation type="submission" date="2014-09" db="EMBL/GenBank/DDBJ databases">
        <authorList>
            <person name="Probst J Alexander"/>
        </authorList>
    </citation>
    <scope>NUCLEOTIDE SEQUENCE</scope>
</reference>
<feature type="transmembrane region" description="Helical" evidence="6">
    <location>
        <begin position="12"/>
        <end position="38"/>
    </location>
</feature>
<evidence type="ECO:0000256" key="3">
    <source>
        <dbReference type="ARBA" id="ARBA00022692"/>
    </source>
</evidence>
<name>A0A098EAF4_9ZZZZ</name>
<dbReference type="InterPro" id="IPR001204">
    <property type="entry name" value="Phos_transporter"/>
</dbReference>
<comment type="subcellular location">
    <subcellularLocation>
        <location evidence="1">Membrane</location>
        <topology evidence="1">Multi-pass membrane protein</topology>
    </subcellularLocation>
</comment>
<dbReference type="EMBL" id="CCXY01000155">
    <property type="protein sequence ID" value="CEG12504.1"/>
    <property type="molecule type" value="Genomic_DNA"/>
</dbReference>
<sequence>MRYEHGFNAQISATAIILINSFIGLPVSTTHVMTTAIMGTGAAQRLNAVNWGIGKTLLTAWLLTILVTFIISAVIYSIFALVFHIPNTF</sequence>
<dbReference type="GO" id="GO:0005315">
    <property type="term" value="F:phosphate transmembrane transporter activity"/>
    <property type="evidence" value="ECO:0007669"/>
    <property type="project" value="InterPro"/>
</dbReference>
<evidence type="ECO:0000256" key="2">
    <source>
        <dbReference type="ARBA" id="ARBA00022448"/>
    </source>
</evidence>
<dbReference type="Pfam" id="PF01384">
    <property type="entry name" value="PHO4"/>
    <property type="match status" value="1"/>
</dbReference>
<keyword evidence="2" id="KW-0813">Transport</keyword>
<dbReference type="AlphaFoldDB" id="A0A098EAF4"/>
<feature type="transmembrane region" description="Helical" evidence="6">
    <location>
        <begin position="58"/>
        <end position="83"/>
    </location>
</feature>